<dbReference type="AlphaFoldDB" id="A0A1I8BD42"/>
<feature type="compositionally biased region" description="Basic and acidic residues" evidence="1">
    <location>
        <begin position="445"/>
        <end position="468"/>
    </location>
</feature>
<feature type="compositionally biased region" description="Basic and acidic residues" evidence="1">
    <location>
        <begin position="381"/>
        <end position="406"/>
    </location>
</feature>
<reference evidence="3" key="1">
    <citation type="submission" date="2016-11" db="UniProtKB">
        <authorList>
            <consortium name="WormBaseParasite"/>
        </authorList>
    </citation>
    <scope>IDENTIFICATION</scope>
</reference>
<feature type="compositionally biased region" description="Basic and acidic residues" evidence="1">
    <location>
        <begin position="362"/>
        <end position="373"/>
    </location>
</feature>
<feature type="region of interest" description="Disordered" evidence="1">
    <location>
        <begin position="246"/>
        <end position="266"/>
    </location>
</feature>
<keyword evidence="2" id="KW-1185">Reference proteome</keyword>
<evidence type="ECO:0000256" key="1">
    <source>
        <dbReference type="SAM" id="MobiDB-lite"/>
    </source>
</evidence>
<dbReference type="WBParaSite" id="MhA1_Contig1915.frz3.gene9">
    <property type="protein sequence ID" value="MhA1_Contig1915.frz3.gene9"/>
    <property type="gene ID" value="MhA1_Contig1915.frz3.gene9"/>
</dbReference>
<name>A0A1I8BD42_MELHA</name>
<feature type="compositionally biased region" description="Low complexity" evidence="1">
    <location>
        <begin position="246"/>
        <end position="256"/>
    </location>
</feature>
<evidence type="ECO:0000313" key="3">
    <source>
        <dbReference type="WBParaSite" id="MhA1_Contig1915.frz3.gene9"/>
    </source>
</evidence>
<organism evidence="2 3">
    <name type="scientific">Meloidogyne hapla</name>
    <name type="common">Root-knot nematode worm</name>
    <dbReference type="NCBI Taxonomy" id="6305"/>
    <lineage>
        <taxon>Eukaryota</taxon>
        <taxon>Metazoa</taxon>
        <taxon>Ecdysozoa</taxon>
        <taxon>Nematoda</taxon>
        <taxon>Chromadorea</taxon>
        <taxon>Rhabditida</taxon>
        <taxon>Tylenchina</taxon>
        <taxon>Tylenchomorpha</taxon>
        <taxon>Tylenchoidea</taxon>
        <taxon>Meloidogynidae</taxon>
        <taxon>Meloidogyninae</taxon>
        <taxon>Meloidogyne</taxon>
    </lineage>
</organism>
<accession>A0A1I8BD42</accession>
<evidence type="ECO:0000313" key="2">
    <source>
        <dbReference type="Proteomes" id="UP000095281"/>
    </source>
</evidence>
<sequence length="548" mass="65691">MFNEDELNAEKNKMGAILFVFNNWFKSRIENKKDLPDYWQKFFKNDKTKFLFFDLNDCVLALDDIKLYNTDEKLNLKLLAGFKALADGELKLENGNFKNNDLFEELTYRLDILRNNFDTKFDKIWKKRQTKRNFENWTKKLMREELFKEIEIMKSSNGKGKKIIENNMEEELNKIKYFVGRLKEDLLSRKIDIDKFASAFDLKENNLKDIFDVLEIKNKPDDLKLKIKQINNLIEENKIIKKENQINQNNQQNLNKNNKKKENSCSTNIKEENEKNKIITLKFKSEGEDLIKKEKVLEDKELLNIFYKNVIDIIKKENKEIKENNFEEDSCSNKDFGMINEIKINDKLKNVKLDNKLNEEKMLNKKENNEENNKIINDNEEEKKKEEKNEVKNEEKIKEEQDNEINKKSKEKLVEEDIKNKRKAKKIKRNNKFWKKKSNKIKKIEDKNDRKETKNEEENETENEKIEENFEISNSKNEEENLFLLPDSEDEELGFTNSVELKQNIENKLEKEIKQLIKAVLQTIPSNINKSYALEDAIFLFKTIIYKW</sequence>
<feature type="region of interest" description="Disordered" evidence="1">
    <location>
        <begin position="445"/>
        <end position="478"/>
    </location>
</feature>
<dbReference type="OMA" id="NTWINDF"/>
<protein>
    <submittedName>
        <fullName evidence="3">Uncharacterized protein</fullName>
    </submittedName>
</protein>
<proteinExistence type="predicted"/>
<dbReference type="Proteomes" id="UP000095281">
    <property type="component" value="Unplaced"/>
</dbReference>
<feature type="region of interest" description="Disordered" evidence="1">
    <location>
        <begin position="362"/>
        <end position="406"/>
    </location>
</feature>